<protein>
    <recommendedName>
        <fullName evidence="4">Outer membrane protein beta-barrel domain-containing protein</fullName>
    </recommendedName>
</protein>
<keyword evidence="1" id="KW-0732">Signal</keyword>
<keyword evidence="3" id="KW-1185">Reference proteome</keyword>
<gene>
    <name evidence="2" type="ORF">SAMN05216406_12216</name>
</gene>
<proteinExistence type="predicted"/>
<dbReference type="KEGG" id="nur:ATY38_07450"/>
<evidence type="ECO:0008006" key="4">
    <source>
        <dbReference type="Google" id="ProtNLM"/>
    </source>
</evidence>
<feature type="signal peptide" evidence="1">
    <location>
        <begin position="1"/>
        <end position="25"/>
    </location>
</feature>
<organism evidence="2 3">
    <name type="scientific">Nitrosomonas ureae</name>
    <dbReference type="NCBI Taxonomy" id="44577"/>
    <lineage>
        <taxon>Bacteria</taxon>
        <taxon>Pseudomonadati</taxon>
        <taxon>Pseudomonadota</taxon>
        <taxon>Betaproteobacteria</taxon>
        <taxon>Nitrosomonadales</taxon>
        <taxon>Nitrosomonadaceae</taxon>
        <taxon>Nitrosomonas</taxon>
    </lineage>
</organism>
<dbReference type="InterPro" id="IPR010239">
    <property type="entry name" value="CHP02001"/>
</dbReference>
<dbReference type="SUPFAM" id="SSF56935">
    <property type="entry name" value="Porins"/>
    <property type="match status" value="1"/>
</dbReference>
<accession>A0A1H2FK78</accession>
<dbReference type="AlphaFoldDB" id="A0A1H2FK78"/>
<dbReference type="Pfam" id="PF09694">
    <property type="entry name" value="Gcw_chp"/>
    <property type="match status" value="1"/>
</dbReference>
<evidence type="ECO:0000256" key="1">
    <source>
        <dbReference type="SAM" id="SignalP"/>
    </source>
</evidence>
<reference evidence="3" key="1">
    <citation type="submission" date="2016-10" db="EMBL/GenBank/DDBJ databases">
        <authorList>
            <person name="Varghese N."/>
            <person name="Submissions S."/>
        </authorList>
    </citation>
    <scope>NUCLEOTIDE SEQUENCE [LARGE SCALE GENOMIC DNA]</scope>
    <source>
        <strain evidence="3">Nm10</strain>
    </source>
</reference>
<name>A0A1H2FK78_9PROT</name>
<feature type="chain" id="PRO_5016236095" description="Outer membrane protein beta-barrel domain-containing protein" evidence="1">
    <location>
        <begin position="26"/>
        <end position="245"/>
    </location>
</feature>
<evidence type="ECO:0000313" key="3">
    <source>
        <dbReference type="Proteomes" id="UP000182882"/>
    </source>
</evidence>
<sequence>MRLSHLNNIVLGLLLCLTNSLNCYAQLSGSITGTTDYFWRGYSKSNGKPAAQANMDYEFKSGIYLGSNITTVNFADFGFENRSNLEFRPYLGWAYKVSDNWRFNAEWTRYIFNGKIFDQKADYNEFYISGHFRDLLTSNFFFSENSYQQNHPAFGYEIIGRYSITNSIQISSTLGYNNQKNILQYNYLYWTAGVTWHFARNIGVDVRYYGATHTATKYYAPSSLHWEFHPHAVDDRILFSFTVGY</sequence>
<dbReference type="EMBL" id="FNLN01000022">
    <property type="protein sequence ID" value="SDU07689.1"/>
    <property type="molecule type" value="Genomic_DNA"/>
</dbReference>
<dbReference type="NCBIfam" id="TIGR02001">
    <property type="entry name" value="gcw_chp"/>
    <property type="match status" value="1"/>
</dbReference>
<dbReference type="Proteomes" id="UP000182882">
    <property type="component" value="Unassembled WGS sequence"/>
</dbReference>
<evidence type="ECO:0000313" key="2">
    <source>
        <dbReference type="EMBL" id="SDU07689.1"/>
    </source>
</evidence>